<dbReference type="EMBL" id="CAJOBC010010752">
    <property type="protein sequence ID" value="CAF4005079.1"/>
    <property type="molecule type" value="Genomic_DNA"/>
</dbReference>
<feature type="non-terminal residue" evidence="2">
    <location>
        <position position="1"/>
    </location>
</feature>
<evidence type="ECO:0000313" key="3">
    <source>
        <dbReference type="Proteomes" id="UP000681722"/>
    </source>
</evidence>
<sequence length="22" mass="2492">PIKREEEEASLNEIGYDDIDGV</sequence>
<organism evidence="2 3">
    <name type="scientific">Didymodactylos carnosus</name>
    <dbReference type="NCBI Taxonomy" id="1234261"/>
    <lineage>
        <taxon>Eukaryota</taxon>
        <taxon>Metazoa</taxon>
        <taxon>Spiralia</taxon>
        <taxon>Gnathifera</taxon>
        <taxon>Rotifera</taxon>
        <taxon>Eurotatoria</taxon>
        <taxon>Bdelloidea</taxon>
        <taxon>Philodinida</taxon>
        <taxon>Philodinidae</taxon>
        <taxon>Didymodactylos</taxon>
    </lineage>
</organism>
<reference evidence="2" key="1">
    <citation type="submission" date="2021-02" db="EMBL/GenBank/DDBJ databases">
        <authorList>
            <person name="Nowell W R."/>
        </authorList>
    </citation>
    <scope>NUCLEOTIDE SEQUENCE</scope>
</reference>
<evidence type="ECO:0000313" key="2">
    <source>
        <dbReference type="EMBL" id="CAF4005079.1"/>
    </source>
</evidence>
<feature type="compositionally biased region" description="Acidic residues" evidence="1">
    <location>
        <begin position="7"/>
        <end position="22"/>
    </location>
</feature>
<evidence type="ECO:0000256" key="1">
    <source>
        <dbReference type="SAM" id="MobiDB-lite"/>
    </source>
</evidence>
<dbReference type="Proteomes" id="UP000681722">
    <property type="component" value="Unassembled WGS sequence"/>
</dbReference>
<protein>
    <submittedName>
        <fullName evidence="2">Uncharacterized protein</fullName>
    </submittedName>
</protein>
<proteinExistence type="predicted"/>
<gene>
    <name evidence="2" type="ORF">SRO942_LOCUS25719</name>
</gene>
<accession>A0A8S2NJJ5</accession>
<feature type="region of interest" description="Disordered" evidence="1">
    <location>
        <begin position="1"/>
        <end position="22"/>
    </location>
</feature>
<dbReference type="AlphaFoldDB" id="A0A8S2NJJ5"/>
<name>A0A8S2NJJ5_9BILA</name>
<comment type="caution">
    <text evidence="2">The sequence shown here is derived from an EMBL/GenBank/DDBJ whole genome shotgun (WGS) entry which is preliminary data.</text>
</comment>